<comment type="caution">
    <text evidence="10">The sequence shown here is derived from an EMBL/GenBank/DDBJ whole genome shotgun (WGS) entry which is preliminary data.</text>
</comment>
<evidence type="ECO:0000256" key="6">
    <source>
        <dbReference type="ARBA" id="ARBA00023136"/>
    </source>
</evidence>
<evidence type="ECO:0000256" key="8">
    <source>
        <dbReference type="SAM" id="Phobius"/>
    </source>
</evidence>
<dbReference type="SUPFAM" id="SSF48403">
    <property type="entry name" value="Ankyrin repeat"/>
    <property type="match status" value="1"/>
</dbReference>
<evidence type="ECO:0000256" key="1">
    <source>
        <dbReference type="ARBA" id="ARBA00004479"/>
    </source>
</evidence>
<accession>D3B178</accession>
<feature type="transmembrane region" description="Helical" evidence="8">
    <location>
        <begin position="1396"/>
        <end position="1419"/>
    </location>
</feature>
<dbReference type="GeneID" id="31357574"/>
<dbReference type="Pfam" id="PF23122">
    <property type="entry name" value="C2_ITFG1"/>
    <property type="match status" value="1"/>
</dbReference>
<keyword evidence="11" id="KW-1185">Reference proteome</keyword>
<dbReference type="SUPFAM" id="SSF69318">
    <property type="entry name" value="Integrin alpha N-terminal domain"/>
    <property type="match status" value="2"/>
</dbReference>
<keyword evidence="10" id="KW-0401">Integrin</keyword>
<evidence type="ECO:0000313" key="11">
    <source>
        <dbReference type="Proteomes" id="UP000001396"/>
    </source>
</evidence>
<dbReference type="Gene3D" id="1.25.40.20">
    <property type="entry name" value="Ankyrin repeat-containing domain"/>
    <property type="match status" value="2"/>
</dbReference>
<dbReference type="Pfam" id="PF13517">
    <property type="entry name" value="FG-GAP_3"/>
    <property type="match status" value="1"/>
</dbReference>
<dbReference type="InterPro" id="IPR024881">
    <property type="entry name" value="Tip"/>
</dbReference>
<evidence type="ECO:0000256" key="2">
    <source>
        <dbReference type="ARBA" id="ARBA00006496"/>
    </source>
</evidence>
<keyword evidence="4" id="KW-0732">Signal</keyword>
<sequence length="1442" mass="165429">MKEDIKNILFNSIVRNKYLFNKIIDFVKYIHRSDSARYRRPLSDQQIVERCSLSEMLKHGRADLFCENIGRMLNFLTVDSVDYLLYYAVMSGSVKAVGSLLLKIPDVFNDLRMPEKKQKRLISYLIRSNHTEMIKLMLDRTHYYTIANQFLSSSLATYNVEMFKFIIAWRQQHEDNYENNNTTNREKNKTLSSLFNNDRYDPRNIQSYYNVESLYLLDESESAMEIIQLILDNHRFFNESTIGDIITYSFKTGNIKLIDYLLACSFRNCNQSKIAINYACKHGLNMVKLYIDKFLYDNTAISTSTIKMIIEQNNMELLKYMLDRYYRVPDPMLARHYDKPDSNEGLLMDRLTLQKALNLDTPEIAQYLLSIECLDKYPLPSTFRYQVKDINMSLLPLCDLSLIDTLLSTNNIVDCMLSDLYSNAASNNRLDIIQYFEDRKSTYSFEIDYSLGLMGATLSENKEIVVFILQHNQTYQFNFPVPSLLHSDSFNVDNYLEIAELIAITGNHLKFNSLDQIFRDGIVYRFPEIVKIFYILKDHNRVTRNVGNPILYAIESGRSLEFVKHLYSISGLEKGGTEGLAYVCARGDMPFVKYLVEEQNVQVSRHHIQSAVAHRHMEIATYLLDRYENASIYLFELTTSIFQTIINNNDLETFSMFARRIPVHDDLISSNPETIRFLHGIGKLHRDIINKLLKKRDQEFEAIRVSLELTKTREPITDFYSLRNAVKYNHNESLKLLDEHRLLKQSDIDLKLAIRYGHIKIIEHFQSFIQKNYWLQALVLSYDDEIMLSGCSSSEKEKEEENRMNADFFSDFWKPVFTKAPKFANSQLYTINDIGLQGYDGKIMAFGDFNADKYLDTFFVYSNRSTLQIFLWDVKEWRYEPSDVIITLDDGMTIDNVIPGDFTYDGLLDIVIQGGLYSKNVSDVPFLYLYKGDLDRVELPLKLAAAYDQVLALDCNGDLRIDLLGVDSKGARTLWINQENDYFTTYQQGSSQILQNISSPHSNSFVDLNGDCLADMFITSGSSKDDTLTGEIWLNDKSNGYNFDSRTFPLPRGAGQITFADFDGDGDLDMLYPVCWPPENCSEVNDLYLVYNSQKPVCASSLFPKANCRAQNALCQADPNFSFSNTTGADGTTLIIPKEAFGGYLFYFNLSVGISNIIHYGDYNIDGYPDIIVALYNPNNLSEPTHVELWENVGCNADICPKGQGGRTFVKATSGTDALTSIPYAYTASFIDYGENGIADIIVQSRYPNGSHSVQAVYNNFYNDAFFFKTLGLNGVCTTMCPGHVKFPDPKPYGVNFPGGTFKFIFSDMSGTTHIQIGAQLSQSAYMSLQTPYNFFGLGRTSNYIDQLFYGIPLNQTVHYNSWVGTIPNSQIVAIPYKPSNPTSWTLELFINPSGIFFWVMLAFIVVLIFFSGVSLFLWKREKKQDEKLKQEQAHLFSFNAL</sequence>
<keyword evidence="7" id="KW-0325">Glycoprotein</keyword>
<comment type="similarity">
    <text evidence="2">Belongs to the TIP family.</text>
</comment>
<evidence type="ECO:0000256" key="5">
    <source>
        <dbReference type="ARBA" id="ARBA00022989"/>
    </source>
</evidence>
<dbReference type="InParanoid" id="D3B178"/>
<keyword evidence="5 8" id="KW-1133">Transmembrane helix</keyword>
<feature type="domain" description="T-cell immunomodulatory protein TIP C2" evidence="9">
    <location>
        <begin position="1292"/>
        <end position="1390"/>
    </location>
</feature>
<dbReference type="RefSeq" id="XP_020437162.1">
    <property type="nucleotide sequence ID" value="XM_020573045.1"/>
</dbReference>
<dbReference type="EMBL" id="ADBJ01000008">
    <property type="protein sequence ID" value="EFA85052.1"/>
    <property type="molecule type" value="Genomic_DNA"/>
</dbReference>
<dbReference type="GO" id="GO:0007229">
    <property type="term" value="P:integrin-mediated signaling pathway"/>
    <property type="evidence" value="ECO:0007669"/>
    <property type="project" value="UniProtKB-KW"/>
</dbReference>
<dbReference type="PANTHER" id="PTHR13412">
    <property type="entry name" value="T-CELL IMMUNOMODULATORY PROTEIN HOMOLOG"/>
    <property type="match status" value="1"/>
</dbReference>
<dbReference type="Proteomes" id="UP000001396">
    <property type="component" value="Unassembled WGS sequence"/>
</dbReference>
<keyword evidence="6 8" id="KW-0472">Membrane</keyword>
<comment type="subcellular location">
    <subcellularLocation>
        <location evidence="1">Membrane</location>
        <topology evidence="1">Single-pass type I membrane protein</topology>
    </subcellularLocation>
</comment>
<name>D3B178_HETP5</name>
<evidence type="ECO:0000313" key="10">
    <source>
        <dbReference type="EMBL" id="EFA85052.1"/>
    </source>
</evidence>
<gene>
    <name evidence="10" type="primary">itfg1</name>
    <name evidence="10" type="ORF">PPL_02048</name>
</gene>
<evidence type="ECO:0000256" key="4">
    <source>
        <dbReference type="ARBA" id="ARBA00022729"/>
    </source>
</evidence>
<dbReference type="PANTHER" id="PTHR13412:SF0">
    <property type="entry name" value="T-CELL IMMUNOMODULATORY PROTEIN"/>
    <property type="match status" value="1"/>
</dbReference>
<dbReference type="InterPro" id="IPR013517">
    <property type="entry name" value="FG-GAP"/>
</dbReference>
<dbReference type="GO" id="GO:0005886">
    <property type="term" value="C:plasma membrane"/>
    <property type="evidence" value="ECO:0007669"/>
    <property type="project" value="TreeGrafter"/>
</dbReference>
<dbReference type="InterPro" id="IPR057089">
    <property type="entry name" value="C2_TIP"/>
</dbReference>
<evidence type="ECO:0000259" key="9">
    <source>
        <dbReference type="Pfam" id="PF23122"/>
    </source>
</evidence>
<dbReference type="InterPro" id="IPR036770">
    <property type="entry name" value="Ankyrin_rpt-contain_sf"/>
</dbReference>
<reference evidence="10 11" key="1">
    <citation type="journal article" date="2011" name="Genome Res.">
        <title>Phylogeny-wide analysis of social amoeba genomes highlights ancient origins for complex intercellular communication.</title>
        <authorList>
            <person name="Heidel A.J."/>
            <person name="Lawal H.M."/>
            <person name="Felder M."/>
            <person name="Schilde C."/>
            <person name="Helps N.R."/>
            <person name="Tunggal B."/>
            <person name="Rivero F."/>
            <person name="John U."/>
            <person name="Schleicher M."/>
            <person name="Eichinger L."/>
            <person name="Platzer M."/>
            <person name="Noegel A.A."/>
            <person name="Schaap P."/>
            <person name="Gloeckner G."/>
        </authorList>
    </citation>
    <scope>NUCLEOTIDE SEQUENCE [LARGE SCALE GENOMIC DNA]</scope>
    <source>
        <strain evidence="11">ATCC 26659 / Pp 5 / PN500</strain>
    </source>
</reference>
<proteinExistence type="inferred from homology"/>
<keyword evidence="3 8" id="KW-0812">Transmembrane</keyword>
<protein>
    <submittedName>
        <fullName evidence="10">Putative integrin alpha FG-GAP repeat-containing protein</fullName>
    </submittedName>
</protein>
<organism evidence="10 11">
    <name type="scientific">Heterostelium pallidum (strain ATCC 26659 / Pp 5 / PN500)</name>
    <name type="common">Cellular slime mold</name>
    <name type="synonym">Polysphondylium pallidum</name>
    <dbReference type="NCBI Taxonomy" id="670386"/>
    <lineage>
        <taxon>Eukaryota</taxon>
        <taxon>Amoebozoa</taxon>
        <taxon>Evosea</taxon>
        <taxon>Eumycetozoa</taxon>
        <taxon>Dictyostelia</taxon>
        <taxon>Acytosteliales</taxon>
        <taxon>Acytosteliaceae</taxon>
        <taxon>Heterostelium</taxon>
    </lineage>
</organism>
<evidence type="ECO:0000256" key="3">
    <source>
        <dbReference type="ARBA" id="ARBA00022692"/>
    </source>
</evidence>
<evidence type="ECO:0000256" key="7">
    <source>
        <dbReference type="ARBA" id="ARBA00023180"/>
    </source>
</evidence>
<dbReference type="InterPro" id="IPR028994">
    <property type="entry name" value="Integrin_alpha_N"/>
</dbReference>